<feature type="non-terminal residue" evidence="1">
    <location>
        <position position="1"/>
    </location>
</feature>
<protein>
    <submittedName>
        <fullName evidence="1">5028_t:CDS:1</fullName>
    </submittedName>
</protein>
<reference evidence="1" key="1">
    <citation type="submission" date="2021-06" db="EMBL/GenBank/DDBJ databases">
        <authorList>
            <person name="Kallberg Y."/>
            <person name="Tangrot J."/>
            <person name="Rosling A."/>
        </authorList>
    </citation>
    <scope>NUCLEOTIDE SEQUENCE</scope>
    <source>
        <strain evidence="1">MA461A</strain>
    </source>
</reference>
<evidence type="ECO:0000313" key="2">
    <source>
        <dbReference type="Proteomes" id="UP000789920"/>
    </source>
</evidence>
<evidence type="ECO:0000313" key="1">
    <source>
        <dbReference type="EMBL" id="CAG8691826.1"/>
    </source>
</evidence>
<keyword evidence="2" id="KW-1185">Reference proteome</keyword>
<name>A0ACA9P5I5_9GLOM</name>
<organism evidence="1 2">
    <name type="scientific">Racocetra persica</name>
    <dbReference type="NCBI Taxonomy" id="160502"/>
    <lineage>
        <taxon>Eukaryota</taxon>
        <taxon>Fungi</taxon>
        <taxon>Fungi incertae sedis</taxon>
        <taxon>Mucoromycota</taxon>
        <taxon>Glomeromycotina</taxon>
        <taxon>Glomeromycetes</taxon>
        <taxon>Diversisporales</taxon>
        <taxon>Gigasporaceae</taxon>
        <taxon>Racocetra</taxon>
    </lineage>
</organism>
<sequence>PEFPTFKCHSSEYSDKSSHSTFIDQVSGFGTIAGIIFNVSFYGAISKLSLKTTCIIDDILILTVALTPAFSWFFTAKIASTFSNLDEVTLINKFVFLQLYEESKISKFLDSQRIYIAVDINNEDSMKYVRDIRDFYRQRKFKAIKDVYHCIHYTFYSDQENDHLIIDQDKKDKKDEEKTILEEIITKRLNKPFAKKFLSDKILKFEDNSNFNKVNIPGTRTIAKCLTDKHCSTTKVYVNILEMGLFQYFTYSHRSHETEAVMCQEKIKKIRAKDDEKNEKKEIIVNISDDKKTITVNDFKIDIKTTKVVWFIIPEFPLVINQNSWKKVLKECNELEKLLNQELLNSESEKYDEIREYFEQISVDSEST</sequence>
<proteinExistence type="predicted"/>
<dbReference type="EMBL" id="CAJVQC010018242">
    <property type="protein sequence ID" value="CAG8691826.1"/>
    <property type="molecule type" value="Genomic_DNA"/>
</dbReference>
<dbReference type="Proteomes" id="UP000789920">
    <property type="component" value="Unassembled WGS sequence"/>
</dbReference>
<gene>
    <name evidence="1" type="ORF">RPERSI_LOCUS9589</name>
</gene>
<comment type="caution">
    <text evidence="1">The sequence shown here is derived from an EMBL/GenBank/DDBJ whole genome shotgun (WGS) entry which is preliminary data.</text>
</comment>
<accession>A0ACA9P5I5</accession>